<keyword evidence="3" id="KW-0812">Transmembrane</keyword>
<feature type="transmembrane region" description="Helical" evidence="3">
    <location>
        <begin position="113"/>
        <end position="132"/>
    </location>
</feature>
<evidence type="ECO:0000259" key="4">
    <source>
        <dbReference type="PROSITE" id="PS50943"/>
    </source>
</evidence>
<dbReference type="CDD" id="cd00093">
    <property type="entry name" value="HTH_XRE"/>
    <property type="match status" value="1"/>
</dbReference>
<dbReference type="InterPro" id="IPR001387">
    <property type="entry name" value="Cro/C1-type_HTH"/>
</dbReference>
<feature type="compositionally biased region" description="Basic and acidic residues" evidence="2">
    <location>
        <begin position="87"/>
        <end position="100"/>
    </location>
</feature>
<dbReference type="GO" id="GO:0003677">
    <property type="term" value="F:DNA binding"/>
    <property type="evidence" value="ECO:0007669"/>
    <property type="project" value="UniProtKB-KW"/>
</dbReference>
<dbReference type="AlphaFoldDB" id="A0A7C1AWN5"/>
<dbReference type="InterPro" id="IPR010982">
    <property type="entry name" value="Lambda_DNA-bd_dom_sf"/>
</dbReference>
<reference evidence="5" key="1">
    <citation type="journal article" date="2020" name="mSystems">
        <title>Genome- and Community-Level Interaction Insights into Carbon Utilization and Element Cycling Functions of Hydrothermarchaeota in Hydrothermal Sediment.</title>
        <authorList>
            <person name="Zhou Z."/>
            <person name="Liu Y."/>
            <person name="Xu W."/>
            <person name="Pan J."/>
            <person name="Luo Z.H."/>
            <person name="Li M."/>
        </authorList>
    </citation>
    <scope>NUCLEOTIDE SEQUENCE [LARGE SCALE GENOMIC DNA]</scope>
    <source>
        <strain evidence="5">HyVt-19</strain>
    </source>
</reference>
<gene>
    <name evidence="5" type="ORF">ENG14_04125</name>
</gene>
<dbReference type="EMBL" id="DQZW01000196">
    <property type="protein sequence ID" value="HDL90071.1"/>
    <property type="molecule type" value="Genomic_DNA"/>
</dbReference>
<dbReference type="Pfam" id="PF01381">
    <property type="entry name" value="HTH_3"/>
    <property type="match status" value="1"/>
</dbReference>
<evidence type="ECO:0000256" key="2">
    <source>
        <dbReference type="SAM" id="MobiDB-lite"/>
    </source>
</evidence>
<dbReference type="SUPFAM" id="SSF47413">
    <property type="entry name" value="lambda repressor-like DNA-binding domains"/>
    <property type="match status" value="1"/>
</dbReference>
<name>A0A7C1AWN5_9BACT</name>
<dbReference type="PROSITE" id="PS50943">
    <property type="entry name" value="HTH_CROC1"/>
    <property type="match status" value="1"/>
</dbReference>
<evidence type="ECO:0000256" key="1">
    <source>
        <dbReference type="ARBA" id="ARBA00023125"/>
    </source>
</evidence>
<dbReference type="PANTHER" id="PTHR46558:SF11">
    <property type="entry name" value="HTH-TYPE TRANSCRIPTIONAL REGULATOR XRE"/>
    <property type="match status" value="1"/>
</dbReference>
<sequence>MITDRASIGGPPMVRIDGDKVRKFRESLELTQLYLATAVGVTTDTISRWENRRYPTIKKENALKLAEALEVSLEEILEDHETESQEEELKKEQQETDESNENRLPKIFTIRPLLVLTLVCGVIISGAFWWSFFGHETINITAHRFLPPHAAPGLPFPVIISVETDHVGSLSLILRESVPQECTPIKADPAFTAIDEKTGDLKWIYQTDMQKITFCYVATINPEAGLEKELQFEGTVTVRKGRSTTTPINGPNTLQLSPLHWADANGDKKIDDEEILTVYDELGKMKDIDFGIEQIEDIWSGNGYRWDEKTKKFVVLKSD</sequence>
<keyword evidence="1" id="KW-0238">DNA-binding</keyword>
<feature type="domain" description="HTH cro/C1-type" evidence="4">
    <location>
        <begin position="21"/>
        <end position="76"/>
    </location>
</feature>
<dbReference type="PANTHER" id="PTHR46558">
    <property type="entry name" value="TRACRIPTIONAL REGULATORY PROTEIN-RELATED-RELATED"/>
    <property type="match status" value="1"/>
</dbReference>
<organism evidence="5">
    <name type="scientific">Thermodesulforhabdus norvegica</name>
    <dbReference type="NCBI Taxonomy" id="39841"/>
    <lineage>
        <taxon>Bacteria</taxon>
        <taxon>Pseudomonadati</taxon>
        <taxon>Thermodesulfobacteriota</taxon>
        <taxon>Syntrophobacteria</taxon>
        <taxon>Syntrophobacterales</taxon>
        <taxon>Thermodesulforhabdaceae</taxon>
        <taxon>Thermodesulforhabdus</taxon>
    </lineage>
</organism>
<protein>
    <submittedName>
        <fullName evidence="5">XRE family transcriptional regulator</fullName>
    </submittedName>
</protein>
<evidence type="ECO:0000256" key="3">
    <source>
        <dbReference type="SAM" id="Phobius"/>
    </source>
</evidence>
<proteinExistence type="predicted"/>
<dbReference type="Gene3D" id="1.10.260.40">
    <property type="entry name" value="lambda repressor-like DNA-binding domains"/>
    <property type="match status" value="1"/>
</dbReference>
<dbReference type="InterPro" id="IPR018247">
    <property type="entry name" value="EF_Hand_1_Ca_BS"/>
</dbReference>
<accession>A0A7C1AWN5</accession>
<dbReference type="Proteomes" id="UP000886355">
    <property type="component" value="Unassembled WGS sequence"/>
</dbReference>
<keyword evidence="3" id="KW-0472">Membrane</keyword>
<dbReference type="PROSITE" id="PS00018">
    <property type="entry name" value="EF_HAND_1"/>
    <property type="match status" value="1"/>
</dbReference>
<feature type="region of interest" description="Disordered" evidence="2">
    <location>
        <begin position="79"/>
        <end position="100"/>
    </location>
</feature>
<keyword evidence="3" id="KW-1133">Transmembrane helix</keyword>
<dbReference type="SMART" id="SM00530">
    <property type="entry name" value="HTH_XRE"/>
    <property type="match status" value="1"/>
</dbReference>
<comment type="caution">
    <text evidence="5">The sequence shown here is derived from an EMBL/GenBank/DDBJ whole genome shotgun (WGS) entry which is preliminary data.</text>
</comment>
<evidence type="ECO:0000313" key="5">
    <source>
        <dbReference type="EMBL" id="HDL90071.1"/>
    </source>
</evidence>